<organism evidence="1 2">
    <name type="scientific">Paenibacillus endophyticus</name>
    <dbReference type="NCBI Taxonomy" id="1294268"/>
    <lineage>
        <taxon>Bacteria</taxon>
        <taxon>Bacillati</taxon>
        <taxon>Bacillota</taxon>
        <taxon>Bacilli</taxon>
        <taxon>Bacillales</taxon>
        <taxon>Paenibacillaceae</taxon>
        <taxon>Paenibacillus</taxon>
    </lineage>
</organism>
<keyword evidence="2" id="KW-1185">Reference proteome</keyword>
<reference evidence="1 2" key="1">
    <citation type="submission" date="2020-08" db="EMBL/GenBank/DDBJ databases">
        <title>Genomic Encyclopedia of Type Strains, Phase III (KMG-III): the genomes of soil and plant-associated and newly described type strains.</title>
        <authorList>
            <person name="Whitman W."/>
        </authorList>
    </citation>
    <scope>NUCLEOTIDE SEQUENCE [LARGE SCALE GENOMIC DNA]</scope>
    <source>
        <strain evidence="1 2">CECT 8234</strain>
    </source>
</reference>
<proteinExistence type="predicted"/>
<dbReference type="EMBL" id="JACHXW010000011">
    <property type="protein sequence ID" value="MBB3153632.1"/>
    <property type="molecule type" value="Genomic_DNA"/>
</dbReference>
<dbReference type="AlphaFoldDB" id="A0A7W5C9K3"/>
<name>A0A7W5C9K3_9BACL</name>
<evidence type="ECO:0000313" key="1">
    <source>
        <dbReference type="EMBL" id="MBB3153632.1"/>
    </source>
</evidence>
<gene>
    <name evidence="1" type="ORF">FHS16_003707</name>
</gene>
<accession>A0A7W5C9K3</accession>
<evidence type="ECO:0000313" key="2">
    <source>
        <dbReference type="Proteomes" id="UP000518605"/>
    </source>
</evidence>
<comment type="caution">
    <text evidence="1">The sequence shown here is derived from an EMBL/GenBank/DDBJ whole genome shotgun (WGS) entry which is preliminary data.</text>
</comment>
<dbReference type="Proteomes" id="UP000518605">
    <property type="component" value="Unassembled WGS sequence"/>
</dbReference>
<protein>
    <submittedName>
        <fullName evidence="1">Uncharacterized protein</fullName>
    </submittedName>
</protein>
<sequence>MFRNSLCIRWCVVNRKNILAHIKTFHASGEKAIWVSVNGVIPFYTLHRVNPQPHEVVDFVI</sequence>